<feature type="region of interest" description="Disordered" evidence="1">
    <location>
        <begin position="40"/>
        <end position="146"/>
    </location>
</feature>
<feature type="compositionally biased region" description="Low complexity" evidence="1">
    <location>
        <begin position="119"/>
        <end position="130"/>
    </location>
</feature>
<accession>A0A1H8WFW6</accession>
<name>A0A1H8WFW6_9PSEU</name>
<evidence type="ECO:0000256" key="1">
    <source>
        <dbReference type="SAM" id="MobiDB-lite"/>
    </source>
</evidence>
<evidence type="ECO:0000313" key="4">
    <source>
        <dbReference type="Proteomes" id="UP000198582"/>
    </source>
</evidence>
<dbReference type="RefSeq" id="WP_091617252.1">
    <property type="nucleotide sequence ID" value="NZ_FOEF01000005.1"/>
</dbReference>
<keyword evidence="2" id="KW-0472">Membrane</keyword>
<keyword evidence="4" id="KW-1185">Reference proteome</keyword>
<dbReference type="EMBL" id="FOEF01000005">
    <property type="protein sequence ID" value="SEP26521.1"/>
    <property type="molecule type" value="Genomic_DNA"/>
</dbReference>
<dbReference type="STRING" id="394193.SAMN04489732_105154"/>
<dbReference type="AlphaFoldDB" id="A0A1H8WFW6"/>
<proteinExistence type="predicted"/>
<evidence type="ECO:0000313" key="3">
    <source>
        <dbReference type="EMBL" id="SEP26521.1"/>
    </source>
</evidence>
<evidence type="ECO:0000256" key="2">
    <source>
        <dbReference type="SAM" id="Phobius"/>
    </source>
</evidence>
<organism evidence="3 4">
    <name type="scientific">Amycolatopsis saalfeldensis</name>
    <dbReference type="NCBI Taxonomy" id="394193"/>
    <lineage>
        <taxon>Bacteria</taxon>
        <taxon>Bacillati</taxon>
        <taxon>Actinomycetota</taxon>
        <taxon>Actinomycetes</taxon>
        <taxon>Pseudonocardiales</taxon>
        <taxon>Pseudonocardiaceae</taxon>
        <taxon>Amycolatopsis</taxon>
    </lineage>
</organism>
<dbReference type="Proteomes" id="UP000198582">
    <property type="component" value="Unassembled WGS sequence"/>
</dbReference>
<feature type="compositionally biased region" description="Basic and acidic residues" evidence="1">
    <location>
        <begin position="96"/>
        <end position="111"/>
    </location>
</feature>
<gene>
    <name evidence="3" type="ORF">SAMN04489732_105154</name>
</gene>
<keyword evidence="2" id="KW-1133">Transmembrane helix</keyword>
<feature type="transmembrane region" description="Helical" evidence="2">
    <location>
        <begin position="6"/>
        <end position="26"/>
    </location>
</feature>
<sequence length="146" mass="16769">MLWLFGQIWLWLLIAFLLGAAVMWLLMRAARPKPLAEHEIHDYDEVDEEPLDVPAPLEAERTQYIPVGRYDHEDPQQPERVYNDYPEVDPDEPYEPEDHSEGRLPEPEARLSGDLGWPAAAETDAETTGEWLRTDRPSPRQPGRGG</sequence>
<dbReference type="OrthoDB" id="3637927at2"/>
<protein>
    <submittedName>
        <fullName evidence="3">Uncharacterized protein</fullName>
    </submittedName>
</protein>
<keyword evidence="2" id="KW-0812">Transmembrane</keyword>
<reference evidence="3 4" key="1">
    <citation type="submission" date="2016-10" db="EMBL/GenBank/DDBJ databases">
        <authorList>
            <person name="de Groot N.N."/>
        </authorList>
    </citation>
    <scope>NUCLEOTIDE SEQUENCE [LARGE SCALE GENOMIC DNA]</scope>
    <source>
        <strain evidence="3 4">DSM 44993</strain>
    </source>
</reference>
<feature type="compositionally biased region" description="Acidic residues" evidence="1">
    <location>
        <begin position="86"/>
        <end position="95"/>
    </location>
</feature>